<dbReference type="InterPro" id="IPR011545">
    <property type="entry name" value="DEAD/DEAH_box_helicase_dom"/>
</dbReference>
<keyword evidence="11" id="KW-1185">Reference proteome</keyword>
<sequence>MAYWPDRIVAIISPLISLMDDQRQKLVNAKIPHIVLSGDNSDAINGAIIRRICDGEFRAVFMSPEIVFGDSPTSRLVRGLWRDKSWQSLLLAIVVDEVHCVEKWGNKFRPEYARLGELRVWSPGVPFVGVTATLTADALAGTMDKLFLSEAKILRVQELPTNIRLEIHTQPKDAKKGLNRLLGKDKTIIYFEKISILVEVYKYLTRRPDLKKRIGVYYSTLTSEFKQKTLAAFTSGDTHILLATEAAGMGCDIPDVVQVIQYGFPRDVASMAQRFGRAARDRNIQGFGVLYAPPVTKTSPSDKHLRDYLQNQPAGEGKCLWKLLDELFGNIPRTCNNKCSGCSKLDRFVSVPTTFVPDTRWSYRRKLPRRSKVEKQMAFTALLEWRKNAYERWVSGKPFWCGGETWILPENAAKQLSQNFSGARTATAVKVIASSCNWMPLGKNSFDEVARVLDNLNNQIDARSGFDNQTTTTSALNQLEDYSDDGDGSDGEEDSL</sequence>
<protein>
    <recommendedName>
        <fullName evidence="7">DNA 3'-5' helicase</fullName>
        <ecNumber evidence="7">5.6.2.4</ecNumber>
    </recommendedName>
</protein>
<dbReference type="GO" id="GO:0005524">
    <property type="term" value="F:ATP binding"/>
    <property type="evidence" value="ECO:0007669"/>
    <property type="project" value="UniProtKB-KW"/>
</dbReference>
<dbReference type="InterPro" id="IPR027417">
    <property type="entry name" value="P-loop_NTPase"/>
</dbReference>
<dbReference type="Pfam" id="PF00271">
    <property type="entry name" value="Helicase_C"/>
    <property type="match status" value="1"/>
</dbReference>
<dbReference type="EMBL" id="KV442104">
    <property type="protein sequence ID" value="OAQ23962.1"/>
    <property type="molecule type" value="Genomic_DNA"/>
</dbReference>
<dbReference type="Pfam" id="PF00270">
    <property type="entry name" value="DEAD"/>
    <property type="match status" value="1"/>
</dbReference>
<feature type="domain" description="Helicase ATP-binding" evidence="8">
    <location>
        <begin position="1"/>
        <end position="152"/>
    </location>
</feature>
<evidence type="ECO:0000256" key="5">
    <source>
        <dbReference type="ARBA" id="ARBA00023235"/>
    </source>
</evidence>
<evidence type="ECO:0000256" key="4">
    <source>
        <dbReference type="ARBA" id="ARBA00023125"/>
    </source>
</evidence>
<dbReference type="STRING" id="1314771.A0A197JFK9"/>
<dbReference type="SMART" id="SM00490">
    <property type="entry name" value="HELICc"/>
    <property type="match status" value="1"/>
</dbReference>
<dbReference type="GO" id="GO:0003677">
    <property type="term" value="F:DNA binding"/>
    <property type="evidence" value="ECO:0007669"/>
    <property type="project" value="UniProtKB-KW"/>
</dbReference>
<organism evidence="10 11">
    <name type="scientific">Linnemannia elongata AG-77</name>
    <dbReference type="NCBI Taxonomy" id="1314771"/>
    <lineage>
        <taxon>Eukaryota</taxon>
        <taxon>Fungi</taxon>
        <taxon>Fungi incertae sedis</taxon>
        <taxon>Mucoromycota</taxon>
        <taxon>Mortierellomycotina</taxon>
        <taxon>Mortierellomycetes</taxon>
        <taxon>Mortierellales</taxon>
        <taxon>Mortierellaceae</taxon>
        <taxon>Linnemannia</taxon>
    </lineage>
</organism>
<evidence type="ECO:0000259" key="8">
    <source>
        <dbReference type="PROSITE" id="PS51192"/>
    </source>
</evidence>
<proteinExistence type="inferred from homology"/>
<dbReference type="GO" id="GO:0005694">
    <property type="term" value="C:chromosome"/>
    <property type="evidence" value="ECO:0007669"/>
    <property type="project" value="TreeGrafter"/>
</dbReference>
<dbReference type="AlphaFoldDB" id="A0A197JFK9"/>
<accession>A0A197JFK9</accession>
<dbReference type="PANTHER" id="PTHR13710">
    <property type="entry name" value="DNA HELICASE RECQ FAMILY MEMBER"/>
    <property type="match status" value="1"/>
</dbReference>
<name>A0A197JFK9_9FUNG</name>
<evidence type="ECO:0000313" key="11">
    <source>
        <dbReference type="Proteomes" id="UP000078512"/>
    </source>
</evidence>
<keyword evidence="5" id="KW-0413">Isomerase</keyword>
<reference evidence="10 11" key="1">
    <citation type="submission" date="2016-05" db="EMBL/GenBank/DDBJ databases">
        <title>Genome sequencing reveals origins of a unique bacterial endosymbiosis in the earliest lineages of terrestrial Fungi.</title>
        <authorList>
            <consortium name="DOE Joint Genome Institute"/>
            <person name="Uehling J."/>
            <person name="Gryganskyi A."/>
            <person name="Hameed K."/>
            <person name="Tschaplinski T."/>
            <person name="Misztal P."/>
            <person name="Wu S."/>
            <person name="Desiro A."/>
            <person name="Vande Pol N."/>
            <person name="Du Z.-Y."/>
            <person name="Zienkiewicz A."/>
            <person name="Zienkiewicz K."/>
            <person name="Morin E."/>
            <person name="Tisserant E."/>
            <person name="Splivallo R."/>
            <person name="Hainaut M."/>
            <person name="Henrissat B."/>
            <person name="Ohm R."/>
            <person name="Kuo A."/>
            <person name="Yan J."/>
            <person name="Lipzen A."/>
            <person name="Nolan M."/>
            <person name="Labutti K."/>
            <person name="Barry K."/>
            <person name="Goldstein A."/>
            <person name="Labbe J."/>
            <person name="Schadt C."/>
            <person name="Tuskan G."/>
            <person name="Grigoriev I."/>
            <person name="Martin F."/>
            <person name="Vilgalys R."/>
            <person name="Bonito G."/>
        </authorList>
    </citation>
    <scope>NUCLEOTIDE SEQUENCE [LARGE SCALE GENOMIC DNA]</scope>
    <source>
        <strain evidence="10 11">AG-77</strain>
    </source>
</reference>
<dbReference type="PANTHER" id="PTHR13710:SF105">
    <property type="entry name" value="ATP-DEPENDENT DNA HELICASE Q1"/>
    <property type="match status" value="1"/>
</dbReference>
<keyword evidence="2" id="KW-0547">Nucleotide-binding</keyword>
<dbReference type="InterPro" id="IPR014001">
    <property type="entry name" value="Helicase_ATP-bd"/>
</dbReference>
<dbReference type="GO" id="GO:0009378">
    <property type="term" value="F:four-way junction helicase activity"/>
    <property type="evidence" value="ECO:0007669"/>
    <property type="project" value="TreeGrafter"/>
</dbReference>
<dbReference type="Proteomes" id="UP000078512">
    <property type="component" value="Unassembled WGS sequence"/>
</dbReference>
<dbReference type="InterPro" id="IPR001650">
    <property type="entry name" value="Helicase_C-like"/>
</dbReference>
<keyword evidence="3" id="KW-0067">ATP-binding</keyword>
<keyword evidence="4" id="KW-0238">DNA-binding</keyword>
<dbReference type="Gene3D" id="3.40.50.300">
    <property type="entry name" value="P-loop containing nucleotide triphosphate hydrolases"/>
    <property type="match status" value="2"/>
</dbReference>
<evidence type="ECO:0000256" key="7">
    <source>
        <dbReference type="ARBA" id="ARBA00034808"/>
    </source>
</evidence>
<feature type="domain" description="Helicase C-terminal" evidence="9">
    <location>
        <begin position="177"/>
        <end position="328"/>
    </location>
</feature>
<dbReference type="EC" id="5.6.2.4" evidence="7"/>
<dbReference type="SUPFAM" id="SSF52540">
    <property type="entry name" value="P-loop containing nucleoside triphosphate hydrolases"/>
    <property type="match status" value="1"/>
</dbReference>
<dbReference type="GO" id="GO:0005737">
    <property type="term" value="C:cytoplasm"/>
    <property type="evidence" value="ECO:0007669"/>
    <property type="project" value="TreeGrafter"/>
</dbReference>
<gene>
    <name evidence="10" type="ORF">K457DRAFT_881848</name>
</gene>
<evidence type="ECO:0000256" key="6">
    <source>
        <dbReference type="ARBA" id="ARBA00034617"/>
    </source>
</evidence>
<dbReference type="GO" id="GO:0000724">
    <property type="term" value="P:double-strand break repair via homologous recombination"/>
    <property type="evidence" value="ECO:0007669"/>
    <property type="project" value="TreeGrafter"/>
</dbReference>
<evidence type="ECO:0000256" key="2">
    <source>
        <dbReference type="ARBA" id="ARBA00022741"/>
    </source>
</evidence>
<evidence type="ECO:0000259" key="9">
    <source>
        <dbReference type="PROSITE" id="PS51194"/>
    </source>
</evidence>
<dbReference type="GO" id="GO:0043138">
    <property type="term" value="F:3'-5' DNA helicase activity"/>
    <property type="evidence" value="ECO:0007669"/>
    <property type="project" value="UniProtKB-EC"/>
</dbReference>
<dbReference type="OrthoDB" id="10261556at2759"/>
<dbReference type="PROSITE" id="PS51194">
    <property type="entry name" value="HELICASE_CTER"/>
    <property type="match status" value="1"/>
</dbReference>
<evidence type="ECO:0000256" key="1">
    <source>
        <dbReference type="ARBA" id="ARBA00005446"/>
    </source>
</evidence>
<dbReference type="PROSITE" id="PS51192">
    <property type="entry name" value="HELICASE_ATP_BIND_1"/>
    <property type="match status" value="1"/>
</dbReference>
<evidence type="ECO:0000313" key="10">
    <source>
        <dbReference type="EMBL" id="OAQ23962.1"/>
    </source>
</evidence>
<evidence type="ECO:0000256" key="3">
    <source>
        <dbReference type="ARBA" id="ARBA00022840"/>
    </source>
</evidence>
<comment type="catalytic activity">
    <reaction evidence="6">
        <text>Couples ATP hydrolysis with the unwinding of duplex DNA by translocating in the 3'-5' direction.</text>
        <dbReference type="EC" id="5.6.2.4"/>
    </reaction>
</comment>
<comment type="similarity">
    <text evidence="1">Belongs to the helicase family. RecQ subfamily.</text>
</comment>